<dbReference type="PANTHER" id="PTHR12062">
    <property type="entry name" value="N-ACETYLGLUCOSAMINYLTRANSFERASE VI"/>
    <property type="match status" value="1"/>
</dbReference>
<dbReference type="InterPro" id="IPR006759">
    <property type="entry name" value="Glyco_transf_54"/>
</dbReference>
<gene>
    <name evidence="2" type="primary">MGAT4C_7</name>
    <name evidence="2" type="ORF">OS493_026884</name>
</gene>
<evidence type="ECO:0000313" key="2">
    <source>
        <dbReference type="EMBL" id="KAJ7377748.1"/>
    </source>
</evidence>
<dbReference type="OrthoDB" id="2016523at2759"/>
<dbReference type="AlphaFoldDB" id="A0A9W9Z9T5"/>
<reference evidence="2" key="1">
    <citation type="submission" date="2023-01" db="EMBL/GenBank/DDBJ databases">
        <title>Genome assembly of the deep-sea coral Lophelia pertusa.</title>
        <authorList>
            <person name="Herrera S."/>
            <person name="Cordes E."/>
        </authorList>
    </citation>
    <scope>NUCLEOTIDE SEQUENCE</scope>
    <source>
        <strain evidence="2">USNM1676648</strain>
        <tissue evidence="2">Polyp</tissue>
    </source>
</reference>
<accession>A0A9W9Z9T5</accession>
<proteinExistence type="predicted"/>
<evidence type="ECO:0000313" key="3">
    <source>
        <dbReference type="Proteomes" id="UP001163046"/>
    </source>
</evidence>
<dbReference type="EMBL" id="MU826373">
    <property type="protein sequence ID" value="KAJ7377748.1"/>
    <property type="molecule type" value="Genomic_DNA"/>
</dbReference>
<comment type="caution">
    <text evidence="2">The sequence shown here is derived from an EMBL/GenBank/DDBJ whole genome shotgun (WGS) entry which is preliminary data.</text>
</comment>
<keyword evidence="3" id="KW-1185">Reference proteome</keyword>
<organism evidence="2 3">
    <name type="scientific">Desmophyllum pertusum</name>
    <dbReference type="NCBI Taxonomy" id="174260"/>
    <lineage>
        <taxon>Eukaryota</taxon>
        <taxon>Metazoa</taxon>
        <taxon>Cnidaria</taxon>
        <taxon>Anthozoa</taxon>
        <taxon>Hexacorallia</taxon>
        <taxon>Scleractinia</taxon>
        <taxon>Caryophylliina</taxon>
        <taxon>Caryophylliidae</taxon>
        <taxon>Desmophyllum</taxon>
    </lineage>
</organism>
<feature type="domain" description="MGAT4 conserved region" evidence="1">
    <location>
        <begin position="6"/>
        <end position="231"/>
    </location>
</feature>
<dbReference type="InterPro" id="IPR057279">
    <property type="entry name" value="MGAT4"/>
</dbReference>
<name>A0A9W9Z9T5_9CNID</name>
<sequence>MKIQGYLTIGITSISRPAGANYLLETIQSLLNKIDDANKVHTYIVVYLADFNETLKTDAANTISELFHKEIEADLLHVIQPFPQYYPQLSKLRIKFGDSQDRTKWRAKQNLDFAFLMCYCQELSKYHLHIEDDVTASPSFFQKLQEFISSQEKPWPMLDLSAMGQVAKVYHSNDLGNIASYLFLMYDELPVDWLIAHWRVIKEPENANAILPAAALFQHIGARSSLREKKRLSNPSFEKYVDRYDHKYKGLNPPANVMSSILPNKGHPHDAYFRGNGYFWGKQIKMNSSVVVRFHSVVNVKHVFVDTGSNLAEGDWLRFGVLQGSFVSKSSYYESGGANSSSCGYFQTIAPFEKGKVNLTLQAAKEMVCLRILVTQDQAEYLFPKEIDVWQE</sequence>
<protein>
    <submittedName>
        <fullName evidence="2">Alpha-1,3-mannosyl-glycoprotein 4-beta-N-acetylglucosaminyltransferase C</fullName>
    </submittedName>
</protein>
<dbReference type="Pfam" id="PF04666">
    <property type="entry name" value="MGAT4_cons"/>
    <property type="match status" value="1"/>
</dbReference>
<dbReference type="PANTHER" id="PTHR12062:SF33">
    <property type="entry name" value="ALPHA-1,6-MANNOSYL-GLYCOPROTEIN 4-BETA-N-ACETYLGLUCOSAMINYLTRANSFERASE-LIKE"/>
    <property type="match status" value="1"/>
</dbReference>
<dbReference type="Proteomes" id="UP001163046">
    <property type="component" value="Unassembled WGS sequence"/>
</dbReference>
<dbReference type="GO" id="GO:0006487">
    <property type="term" value="P:protein N-linked glycosylation"/>
    <property type="evidence" value="ECO:0007669"/>
    <property type="project" value="TreeGrafter"/>
</dbReference>
<dbReference type="GO" id="GO:0008375">
    <property type="term" value="F:acetylglucosaminyltransferase activity"/>
    <property type="evidence" value="ECO:0007669"/>
    <property type="project" value="TreeGrafter"/>
</dbReference>
<evidence type="ECO:0000259" key="1">
    <source>
        <dbReference type="Pfam" id="PF04666"/>
    </source>
</evidence>